<keyword evidence="1" id="KW-0472">Membrane</keyword>
<name>A0A542SN44_9MICO</name>
<dbReference type="RefSeq" id="WP_142111357.1">
    <property type="nucleotide sequence ID" value="NZ_BAAATB010000008.1"/>
</dbReference>
<dbReference type="Gene3D" id="3.40.50.2300">
    <property type="match status" value="1"/>
</dbReference>
<evidence type="ECO:0000313" key="3">
    <source>
        <dbReference type="Proteomes" id="UP000316181"/>
    </source>
</evidence>
<protein>
    <recommendedName>
        <fullName evidence="4">Periplasmic binding protein domain-containing protein</fullName>
    </recommendedName>
</protein>
<proteinExistence type="predicted"/>
<dbReference type="Proteomes" id="UP000316181">
    <property type="component" value="Unassembled WGS sequence"/>
</dbReference>
<dbReference type="EMBL" id="VFNV01000001">
    <property type="protein sequence ID" value="TQK76040.1"/>
    <property type="molecule type" value="Genomic_DNA"/>
</dbReference>
<keyword evidence="3" id="KW-1185">Reference proteome</keyword>
<accession>A0A542SN44</accession>
<dbReference type="InterPro" id="IPR028082">
    <property type="entry name" value="Peripla_BP_I"/>
</dbReference>
<dbReference type="SUPFAM" id="SSF53822">
    <property type="entry name" value="Periplasmic binding protein-like I"/>
    <property type="match status" value="1"/>
</dbReference>
<evidence type="ECO:0008006" key="4">
    <source>
        <dbReference type="Google" id="ProtNLM"/>
    </source>
</evidence>
<evidence type="ECO:0000313" key="2">
    <source>
        <dbReference type="EMBL" id="TQK76040.1"/>
    </source>
</evidence>
<comment type="caution">
    <text evidence="2">The sequence shown here is derived from an EMBL/GenBank/DDBJ whole genome shotgun (WGS) entry which is preliminary data.</text>
</comment>
<organism evidence="2 3">
    <name type="scientific">Rarobacter incanus</name>
    <dbReference type="NCBI Taxonomy" id="153494"/>
    <lineage>
        <taxon>Bacteria</taxon>
        <taxon>Bacillati</taxon>
        <taxon>Actinomycetota</taxon>
        <taxon>Actinomycetes</taxon>
        <taxon>Micrococcales</taxon>
        <taxon>Rarobacteraceae</taxon>
        <taxon>Rarobacter</taxon>
    </lineage>
</organism>
<reference evidence="2 3" key="1">
    <citation type="submission" date="2019-06" db="EMBL/GenBank/DDBJ databases">
        <title>Sequencing the genomes of 1000 actinobacteria strains.</title>
        <authorList>
            <person name="Klenk H.-P."/>
        </authorList>
    </citation>
    <scope>NUCLEOTIDE SEQUENCE [LARGE SCALE GENOMIC DNA]</scope>
    <source>
        <strain evidence="2 3">DSM 10596</strain>
    </source>
</reference>
<dbReference type="AlphaFoldDB" id="A0A542SN44"/>
<sequence length="296" mass="30328">MTLPRRFGRPARALRRQASPAGTWIFVAGLCLIAVAATFAIVGALDTYRHSASQSIAAGSQPRADAAPYSTLTSQARGESSTTVISLVLPAPHAATAASVAATAAARQGVTASTIAATTGSDQATQIARLTEDQSIGGLIIEPSDEHVSAAAIARAKEAGKAVVMLAIEPGTDQIQYSDADAIVGFTAVASVATADSPATKRRASRQLQVATDIDQAIAILPDLAEGTRDSFLYYDRDALITRAVSVAADLISTAQNATQRHSTAITTIDPVVVTTQNAATVFADSPLALRAFGGG</sequence>
<feature type="transmembrane region" description="Helical" evidence="1">
    <location>
        <begin position="21"/>
        <end position="45"/>
    </location>
</feature>
<keyword evidence="1" id="KW-0812">Transmembrane</keyword>
<evidence type="ECO:0000256" key="1">
    <source>
        <dbReference type="SAM" id="Phobius"/>
    </source>
</evidence>
<keyword evidence="1" id="KW-1133">Transmembrane helix</keyword>
<gene>
    <name evidence="2" type="ORF">FB389_0694</name>
</gene>